<protein>
    <submittedName>
        <fullName evidence="2">Uncharacterized protein</fullName>
    </submittedName>
</protein>
<dbReference type="SUPFAM" id="SSF47391">
    <property type="entry name" value="Dimerization-anchoring domain of cAMP-dependent PK regulatory subunit"/>
    <property type="match status" value="1"/>
</dbReference>
<proteinExistence type="predicted"/>
<reference evidence="2" key="1">
    <citation type="submission" date="2014-12" db="EMBL/GenBank/DDBJ databases">
        <title>Insight into the proteome of Arion vulgaris.</title>
        <authorList>
            <person name="Aradska J."/>
            <person name="Bulat T."/>
            <person name="Smidak R."/>
            <person name="Sarate P."/>
            <person name="Gangsoo J."/>
            <person name="Sialana F."/>
            <person name="Bilban M."/>
            <person name="Lubec G."/>
        </authorList>
    </citation>
    <scope>NUCLEOTIDE SEQUENCE</scope>
    <source>
        <tissue evidence="2">Skin</tissue>
    </source>
</reference>
<evidence type="ECO:0000313" key="2">
    <source>
        <dbReference type="EMBL" id="CEK96801.1"/>
    </source>
</evidence>
<gene>
    <name evidence="2" type="primary">ORF213501</name>
</gene>
<accession>A0A0B7BWP6</accession>
<organism evidence="2">
    <name type="scientific">Arion vulgaris</name>
    <dbReference type="NCBI Taxonomy" id="1028688"/>
    <lineage>
        <taxon>Eukaryota</taxon>
        <taxon>Metazoa</taxon>
        <taxon>Spiralia</taxon>
        <taxon>Lophotrochozoa</taxon>
        <taxon>Mollusca</taxon>
        <taxon>Gastropoda</taxon>
        <taxon>Heterobranchia</taxon>
        <taxon>Euthyneura</taxon>
        <taxon>Panpulmonata</taxon>
        <taxon>Eupulmonata</taxon>
        <taxon>Stylommatophora</taxon>
        <taxon>Helicina</taxon>
        <taxon>Arionoidea</taxon>
        <taxon>Arionidae</taxon>
        <taxon>Arion</taxon>
    </lineage>
</organism>
<dbReference type="AlphaFoldDB" id="A0A0B7BWP6"/>
<evidence type="ECO:0000256" key="1">
    <source>
        <dbReference type="SAM" id="MobiDB-lite"/>
    </source>
</evidence>
<dbReference type="CDD" id="cd22978">
    <property type="entry name" value="DD_AK5"/>
    <property type="match status" value="1"/>
</dbReference>
<dbReference type="EMBL" id="HACG01049936">
    <property type="protein sequence ID" value="CEK96801.1"/>
    <property type="molecule type" value="Transcribed_RNA"/>
</dbReference>
<feature type="region of interest" description="Disordered" evidence="1">
    <location>
        <begin position="66"/>
        <end position="110"/>
    </location>
</feature>
<name>A0A0B7BWP6_9EUPU</name>
<sequence length="110" mass="12288">MSTEDAKAYLSTREVPRLFECLMTGLMFHRPNDHIQYLIDSLEKVKLKGQAEITWNMFVEVHSAKTPLPPILPENGKRPASRGQHTEDVKHVTPISTPLPPIGSGSLTNV</sequence>
<feature type="non-terminal residue" evidence="2">
    <location>
        <position position="110"/>
    </location>
</feature>